<sequence length="496" mass="54199">MSDLAIKLFGKTIPLQVNQLEGDVSCAINKHESSSGTPVAPPEPEEYCYTATTCLHEKDKEEQEGNHRESSGEEIANEKQEDVTSCQITEDSKDPTSSGISENPKTPSVERETSSLKSSKDEEQRETSISQEKTLKKPDKILPCPRCNSMDTKFCYYNNYNVNQPRHFCKKCQRYWTAGGTMRNVPVGAGRRKNKSSSASHYRHLMVSEALRTVQVHAMNGVHNPSFGNNTTVLAFGSDSPLCDSVASVLNLSEKTQNSVRNEYHRPEHRIFVPCGGAGSNGDDRSSGSPATASDSSEKGCNGNSREAVNKDYQSFPPQVPCFPGPPWPYQWNSALPPPTFYPPGFPVSFYPAPTYWGCTVPSPWNVPPCVSPPSTSLKHCTLDSSPTSTLGKHSRDGSILHPAYLKEPSREGTKSVKGVLVPKTSRIDDPSEAAKSSIWATLGIMSEKSNSINGGGLFKGFQSKNEDKNDMAGRTSVLQANPAALSRSLNFHENN</sequence>
<feature type="region of interest" description="Disordered" evidence="9">
    <location>
        <begin position="31"/>
        <end position="134"/>
    </location>
</feature>
<dbReference type="OrthoDB" id="1927254at2759"/>
<dbReference type="PROSITE" id="PS01361">
    <property type="entry name" value="ZF_DOF_1"/>
    <property type="match status" value="1"/>
</dbReference>
<evidence type="ECO:0000256" key="9">
    <source>
        <dbReference type="SAM" id="MobiDB-lite"/>
    </source>
</evidence>
<dbReference type="InterPro" id="IPR003851">
    <property type="entry name" value="Znf_Dof"/>
</dbReference>
<keyword evidence="1" id="KW-0479">Metal-binding</keyword>
<dbReference type="Pfam" id="PF02701">
    <property type="entry name" value="Zn_ribbon_Dof"/>
    <property type="match status" value="1"/>
</dbReference>
<dbReference type="PANTHER" id="PTHR31089:SF78">
    <property type="entry name" value="CYCLIC DOF FACTOR 5"/>
    <property type="match status" value="1"/>
</dbReference>
<dbReference type="AlphaFoldDB" id="A0A2K1YVC8"/>
<proteinExistence type="predicted"/>
<dbReference type="STRING" id="3694.A0A2K1YVC8"/>
<comment type="subcellular location">
    <subcellularLocation>
        <location evidence="8">Nucleus</location>
    </subcellularLocation>
</comment>
<evidence type="ECO:0000256" key="3">
    <source>
        <dbReference type="ARBA" id="ARBA00022833"/>
    </source>
</evidence>
<name>A0A2K1YVC8_POPTR</name>
<feature type="compositionally biased region" description="Basic and acidic residues" evidence="9">
    <location>
        <begin position="108"/>
        <end position="126"/>
    </location>
</feature>
<keyword evidence="5 8" id="KW-0238">DNA-binding</keyword>
<evidence type="ECO:0000259" key="10">
    <source>
        <dbReference type="PROSITE" id="PS50884"/>
    </source>
</evidence>
<dbReference type="FunCoup" id="A0A2K1YVC8">
    <property type="interactions" value="429"/>
</dbReference>
<evidence type="ECO:0000256" key="8">
    <source>
        <dbReference type="PROSITE-ProRule" id="PRU00071"/>
    </source>
</evidence>
<keyword evidence="6" id="KW-0804">Transcription</keyword>
<dbReference type="OMA" id="LTFHEQT"/>
<evidence type="ECO:0000256" key="7">
    <source>
        <dbReference type="ARBA" id="ARBA00023242"/>
    </source>
</evidence>
<evidence type="ECO:0000313" key="11">
    <source>
        <dbReference type="EMBL" id="PNT16985.1"/>
    </source>
</evidence>
<feature type="region of interest" description="Disordered" evidence="9">
    <location>
        <begin position="272"/>
        <end position="310"/>
    </location>
</feature>
<dbReference type="EMBL" id="CM009299">
    <property type="protein sequence ID" value="PNT16985.1"/>
    <property type="molecule type" value="Genomic_DNA"/>
</dbReference>
<dbReference type="GO" id="GO:0005634">
    <property type="term" value="C:nucleus"/>
    <property type="evidence" value="ECO:0007669"/>
    <property type="project" value="UniProtKB-SubCell"/>
</dbReference>
<dbReference type="GO" id="GO:0003700">
    <property type="term" value="F:DNA-binding transcription factor activity"/>
    <property type="evidence" value="ECO:0000318"/>
    <property type="project" value="GO_Central"/>
</dbReference>
<dbReference type="InterPro" id="IPR045174">
    <property type="entry name" value="Dof"/>
</dbReference>
<evidence type="ECO:0000256" key="5">
    <source>
        <dbReference type="ARBA" id="ARBA00023125"/>
    </source>
</evidence>
<dbReference type="PROSITE" id="PS50884">
    <property type="entry name" value="ZF_DOF_2"/>
    <property type="match status" value="1"/>
</dbReference>
<keyword evidence="7 8" id="KW-0539">Nucleus</keyword>
<dbReference type="PANTHER" id="PTHR31089">
    <property type="entry name" value="CYCLIC DOF FACTOR 2"/>
    <property type="match status" value="1"/>
</dbReference>
<gene>
    <name evidence="11" type="ORF">POPTR_010G167600</name>
</gene>
<dbReference type="ExpressionAtlas" id="A0A2K1YVC8">
    <property type="expression patterns" value="baseline"/>
</dbReference>
<accession>A0A2K1YVC8</accession>
<keyword evidence="3" id="KW-0862">Zinc</keyword>
<dbReference type="Proteomes" id="UP000006729">
    <property type="component" value="Chromosome 10"/>
</dbReference>
<organism evidence="11 12">
    <name type="scientific">Populus trichocarpa</name>
    <name type="common">Western balsam poplar</name>
    <name type="synonym">Populus balsamifera subsp. trichocarpa</name>
    <dbReference type="NCBI Taxonomy" id="3694"/>
    <lineage>
        <taxon>Eukaryota</taxon>
        <taxon>Viridiplantae</taxon>
        <taxon>Streptophyta</taxon>
        <taxon>Embryophyta</taxon>
        <taxon>Tracheophyta</taxon>
        <taxon>Spermatophyta</taxon>
        <taxon>Magnoliopsida</taxon>
        <taxon>eudicotyledons</taxon>
        <taxon>Gunneridae</taxon>
        <taxon>Pentapetalae</taxon>
        <taxon>rosids</taxon>
        <taxon>fabids</taxon>
        <taxon>Malpighiales</taxon>
        <taxon>Salicaceae</taxon>
        <taxon>Saliceae</taxon>
        <taxon>Populus</taxon>
    </lineage>
</organism>
<evidence type="ECO:0000256" key="6">
    <source>
        <dbReference type="ARBA" id="ARBA00023163"/>
    </source>
</evidence>
<evidence type="ECO:0000256" key="4">
    <source>
        <dbReference type="ARBA" id="ARBA00023015"/>
    </source>
</evidence>
<keyword evidence="12" id="KW-1185">Reference proteome</keyword>
<keyword evidence="4" id="KW-0805">Transcription regulation</keyword>
<dbReference type="GO" id="GO:0003677">
    <property type="term" value="F:DNA binding"/>
    <property type="evidence" value="ECO:0000318"/>
    <property type="project" value="GO_Central"/>
</dbReference>
<protein>
    <recommendedName>
        <fullName evidence="10">Dof-type domain-containing protein</fullName>
    </recommendedName>
</protein>
<dbReference type="InParanoid" id="A0A2K1YVC8"/>
<feature type="compositionally biased region" description="Basic and acidic residues" evidence="9">
    <location>
        <begin position="55"/>
        <end position="82"/>
    </location>
</feature>
<feature type="domain" description="Dof-type" evidence="10">
    <location>
        <begin position="142"/>
        <end position="196"/>
    </location>
</feature>
<dbReference type="Gramene" id="Potri.010G167600.1.v4.1">
    <property type="protein sequence ID" value="Potri.010G167600.1.v4.1"/>
    <property type="gene ID" value="Potri.010G167600.v4.1"/>
</dbReference>
<reference evidence="11 12" key="1">
    <citation type="journal article" date="2006" name="Science">
        <title>The genome of black cottonwood, Populus trichocarpa (Torr. &amp; Gray).</title>
        <authorList>
            <person name="Tuskan G.A."/>
            <person name="Difazio S."/>
            <person name="Jansson S."/>
            <person name="Bohlmann J."/>
            <person name="Grigoriev I."/>
            <person name="Hellsten U."/>
            <person name="Putnam N."/>
            <person name="Ralph S."/>
            <person name="Rombauts S."/>
            <person name="Salamov A."/>
            <person name="Schein J."/>
            <person name="Sterck L."/>
            <person name="Aerts A."/>
            <person name="Bhalerao R.R."/>
            <person name="Bhalerao R.P."/>
            <person name="Blaudez D."/>
            <person name="Boerjan W."/>
            <person name="Brun A."/>
            <person name="Brunner A."/>
            <person name="Busov V."/>
            <person name="Campbell M."/>
            <person name="Carlson J."/>
            <person name="Chalot M."/>
            <person name="Chapman J."/>
            <person name="Chen G.L."/>
            <person name="Cooper D."/>
            <person name="Coutinho P.M."/>
            <person name="Couturier J."/>
            <person name="Covert S."/>
            <person name="Cronk Q."/>
            <person name="Cunningham R."/>
            <person name="Davis J."/>
            <person name="Degroeve S."/>
            <person name="Dejardin A."/>
            <person name="Depamphilis C."/>
            <person name="Detter J."/>
            <person name="Dirks B."/>
            <person name="Dubchak I."/>
            <person name="Duplessis S."/>
            <person name="Ehlting J."/>
            <person name="Ellis B."/>
            <person name="Gendler K."/>
            <person name="Goodstein D."/>
            <person name="Gribskov M."/>
            <person name="Grimwood J."/>
            <person name="Groover A."/>
            <person name="Gunter L."/>
            <person name="Hamberger B."/>
            <person name="Heinze B."/>
            <person name="Helariutta Y."/>
            <person name="Henrissat B."/>
            <person name="Holligan D."/>
            <person name="Holt R."/>
            <person name="Huang W."/>
            <person name="Islam-Faridi N."/>
            <person name="Jones S."/>
            <person name="Jones-Rhoades M."/>
            <person name="Jorgensen R."/>
            <person name="Joshi C."/>
            <person name="Kangasjarvi J."/>
            <person name="Karlsson J."/>
            <person name="Kelleher C."/>
            <person name="Kirkpatrick R."/>
            <person name="Kirst M."/>
            <person name="Kohler A."/>
            <person name="Kalluri U."/>
            <person name="Larimer F."/>
            <person name="Leebens-Mack J."/>
            <person name="Leple J.C."/>
            <person name="Locascio P."/>
            <person name="Lou Y."/>
            <person name="Lucas S."/>
            <person name="Martin F."/>
            <person name="Montanini B."/>
            <person name="Napoli C."/>
            <person name="Nelson D.R."/>
            <person name="Nelson C."/>
            <person name="Nieminen K."/>
            <person name="Nilsson O."/>
            <person name="Pereda V."/>
            <person name="Peter G."/>
            <person name="Philippe R."/>
            <person name="Pilate G."/>
            <person name="Poliakov A."/>
            <person name="Razumovskaya J."/>
            <person name="Richardson P."/>
            <person name="Rinaldi C."/>
            <person name="Ritland K."/>
            <person name="Rouze P."/>
            <person name="Ryaboy D."/>
            <person name="Schmutz J."/>
            <person name="Schrader J."/>
            <person name="Segerman B."/>
            <person name="Shin H."/>
            <person name="Siddiqui A."/>
            <person name="Sterky F."/>
            <person name="Terry A."/>
            <person name="Tsai C.J."/>
            <person name="Uberbacher E."/>
            <person name="Unneberg P."/>
            <person name="Vahala J."/>
            <person name="Wall K."/>
            <person name="Wessler S."/>
            <person name="Yang G."/>
            <person name="Yin T."/>
            <person name="Douglas C."/>
            <person name="Marra M."/>
            <person name="Sandberg G."/>
            <person name="Van de Peer Y."/>
            <person name="Rokhsar D."/>
        </authorList>
    </citation>
    <scope>NUCLEOTIDE SEQUENCE [LARGE SCALE GENOMIC DNA]</scope>
    <source>
        <strain evidence="12">cv. Nisqually</strain>
    </source>
</reference>
<dbReference type="GO" id="GO:0008270">
    <property type="term" value="F:zinc ion binding"/>
    <property type="evidence" value="ECO:0007669"/>
    <property type="project" value="UniProtKB-KW"/>
</dbReference>
<feature type="compositionally biased region" description="Polar residues" evidence="9">
    <location>
        <begin position="83"/>
        <end position="106"/>
    </location>
</feature>
<keyword evidence="2 8" id="KW-0863">Zinc-finger</keyword>
<evidence type="ECO:0000256" key="1">
    <source>
        <dbReference type="ARBA" id="ARBA00022723"/>
    </source>
</evidence>
<evidence type="ECO:0000256" key="2">
    <source>
        <dbReference type="ARBA" id="ARBA00022771"/>
    </source>
</evidence>
<evidence type="ECO:0000313" key="12">
    <source>
        <dbReference type="Proteomes" id="UP000006729"/>
    </source>
</evidence>